<feature type="chain" id="PRO_5040854147" evidence="1">
    <location>
        <begin position="27"/>
        <end position="407"/>
    </location>
</feature>
<dbReference type="AlphaFoldDB" id="A0A9W8GNG4"/>
<accession>A0A9W8GNG4</accession>
<evidence type="ECO:0000256" key="1">
    <source>
        <dbReference type="SAM" id="SignalP"/>
    </source>
</evidence>
<dbReference type="Proteomes" id="UP001140011">
    <property type="component" value="Unassembled WGS sequence"/>
</dbReference>
<evidence type="ECO:0000313" key="3">
    <source>
        <dbReference type="Proteomes" id="UP001140011"/>
    </source>
</evidence>
<keyword evidence="1" id="KW-0732">Signal</keyword>
<feature type="non-terminal residue" evidence="2">
    <location>
        <position position="1"/>
    </location>
</feature>
<reference evidence="2" key="1">
    <citation type="submission" date="2022-07" db="EMBL/GenBank/DDBJ databases">
        <title>Phylogenomic reconstructions and comparative analyses of Kickxellomycotina fungi.</title>
        <authorList>
            <person name="Reynolds N.K."/>
            <person name="Stajich J.E."/>
            <person name="Barry K."/>
            <person name="Grigoriev I.V."/>
            <person name="Crous P."/>
            <person name="Smith M.E."/>
        </authorList>
    </citation>
    <scope>NUCLEOTIDE SEQUENCE</scope>
    <source>
        <strain evidence="2">BCRC 34297</strain>
    </source>
</reference>
<keyword evidence="3" id="KW-1185">Reference proteome</keyword>
<feature type="signal peptide" evidence="1">
    <location>
        <begin position="1"/>
        <end position="26"/>
    </location>
</feature>
<sequence length="407" mass="44518">EKVTDFARSLLWLIPAVVSTIVSVQSINDTEPNHGRLYDTLVSELCRGSVKCLQAHSGLNGSLVTFNLLVVSGLTSIAQGSGMACMPLVRLAYQNARTLEELTIGLAEEPDWRTLVYGGTGFPIVFNSLKELTLTVADVPYTSTWAEIEGTESFPVLSTLVVNGGYPFDDDFLFRGNGKTLQNLRIPFKAIARNILGRFNVLKRSGVTRMSSIHIGRVSDVDKAFIAGLAEIPVKQQMGHILETATTLNLQNDTVGLAMHFTIKIVPSISVIRHLAFAGLVFDTCHIIDVISALPSLANLTCDVRGSCSSAGTIPASERPSNLDSKYYPLSRNFRVLRVPYSAQSSAKKIAIVAMQIAILCPNFLYVDIAPELRNVFSHEVAWAGFNRTFEPYTKALQSLIYTDLDD</sequence>
<protein>
    <submittedName>
        <fullName evidence="2">Uncharacterized protein</fullName>
    </submittedName>
</protein>
<dbReference type="EMBL" id="JANBUH010001274">
    <property type="protein sequence ID" value="KAJ2747605.1"/>
    <property type="molecule type" value="Genomic_DNA"/>
</dbReference>
<evidence type="ECO:0000313" key="2">
    <source>
        <dbReference type="EMBL" id="KAJ2747605.1"/>
    </source>
</evidence>
<proteinExistence type="predicted"/>
<organism evidence="2 3">
    <name type="scientific">Coemansia pectinata</name>
    <dbReference type="NCBI Taxonomy" id="1052879"/>
    <lineage>
        <taxon>Eukaryota</taxon>
        <taxon>Fungi</taxon>
        <taxon>Fungi incertae sedis</taxon>
        <taxon>Zoopagomycota</taxon>
        <taxon>Kickxellomycotina</taxon>
        <taxon>Kickxellomycetes</taxon>
        <taxon>Kickxellales</taxon>
        <taxon>Kickxellaceae</taxon>
        <taxon>Coemansia</taxon>
    </lineage>
</organism>
<gene>
    <name evidence="2" type="ORF">GGI19_006333</name>
</gene>
<name>A0A9W8GNG4_9FUNG</name>
<dbReference type="OrthoDB" id="5516288at2759"/>
<comment type="caution">
    <text evidence="2">The sequence shown here is derived from an EMBL/GenBank/DDBJ whole genome shotgun (WGS) entry which is preliminary data.</text>
</comment>